<comment type="catalytic activity">
    <reaction evidence="1">
        <text>ATP-independent breakage of single-stranded DNA, followed by passage and rejoining.</text>
        <dbReference type="EC" id="5.6.2.1"/>
    </reaction>
</comment>
<gene>
    <name evidence="15" type="primary">topB</name>
    <name evidence="15" type="ORF">G9403_08685</name>
</gene>
<dbReference type="InterPro" id="IPR006171">
    <property type="entry name" value="TOPRIM_dom"/>
</dbReference>
<dbReference type="InterPro" id="IPR003601">
    <property type="entry name" value="Topo_IA_2"/>
</dbReference>
<evidence type="ECO:0000256" key="5">
    <source>
        <dbReference type="ARBA" id="ARBA00022842"/>
    </source>
</evidence>
<dbReference type="SMART" id="SM00493">
    <property type="entry name" value="TOPRIM"/>
    <property type="match status" value="1"/>
</dbReference>
<keyword evidence="7" id="KW-0238">DNA-binding</keyword>
<evidence type="ECO:0000259" key="13">
    <source>
        <dbReference type="PROSITE" id="PS50880"/>
    </source>
</evidence>
<dbReference type="GO" id="GO:0003917">
    <property type="term" value="F:DNA topoisomerase type I (single strand cut, ATP-independent) activity"/>
    <property type="evidence" value="ECO:0007669"/>
    <property type="project" value="UniProtKB-EC"/>
</dbReference>
<reference evidence="15 16" key="1">
    <citation type="submission" date="2020-03" db="EMBL/GenBank/DDBJ databases">
        <title>Comparative genomics of Weissella paramesenteroides.</title>
        <authorList>
            <person name="Kant R."/>
            <person name="Takala T."/>
            <person name="Saris P."/>
        </authorList>
    </citation>
    <scope>NUCLEOTIDE SEQUENCE [LARGE SCALE GENOMIC DNA]</scope>
    <source>
        <strain evidence="15 16">SJ27-4</strain>
    </source>
</reference>
<accession>A0ABD4XKY7</accession>
<proteinExistence type="inferred from homology"/>
<dbReference type="SMART" id="SM00436">
    <property type="entry name" value="TOP1Bc"/>
    <property type="match status" value="1"/>
</dbReference>
<dbReference type="InterPro" id="IPR003602">
    <property type="entry name" value="Topo_IA_DNA-bd_dom"/>
</dbReference>
<evidence type="ECO:0000256" key="7">
    <source>
        <dbReference type="ARBA" id="ARBA00023125"/>
    </source>
</evidence>
<evidence type="ECO:0000313" key="15">
    <source>
        <dbReference type="EMBL" id="MDF8371710.1"/>
    </source>
</evidence>
<dbReference type="InterPro" id="IPR013824">
    <property type="entry name" value="Topo_IA_cen_sub1"/>
</dbReference>
<dbReference type="CDD" id="cd03362">
    <property type="entry name" value="TOPRIM_TopoIA_TopoIII"/>
    <property type="match status" value="1"/>
</dbReference>
<dbReference type="Proteomes" id="UP001215461">
    <property type="component" value="Unassembled WGS sequence"/>
</dbReference>
<dbReference type="Gene3D" id="1.10.290.10">
    <property type="entry name" value="Topoisomerase I, domain 4"/>
    <property type="match status" value="1"/>
</dbReference>
<feature type="domain" description="Topo IA-type catalytic" evidence="14">
    <location>
        <begin position="159"/>
        <end position="604"/>
    </location>
</feature>
<dbReference type="EC" id="5.6.2.1" evidence="3"/>
<dbReference type="GO" id="GO:0003677">
    <property type="term" value="F:DNA binding"/>
    <property type="evidence" value="ECO:0007669"/>
    <property type="project" value="UniProtKB-KW"/>
</dbReference>
<dbReference type="InterPro" id="IPR025589">
    <property type="entry name" value="Toprim_C_rpt"/>
</dbReference>
<dbReference type="InterPro" id="IPR023406">
    <property type="entry name" value="Topo_IA_AS"/>
</dbReference>
<dbReference type="InterPro" id="IPR034144">
    <property type="entry name" value="TOPRIM_TopoIII"/>
</dbReference>
<evidence type="ECO:0000256" key="3">
    <source>
        <dbReference type="ARBA" id="ARBA00012891"/>
    </source>
</evidence>
<dbReference type="PANTHER" id="PTHR11390:SF21">
    <property type="entry name" value="DNA TOPOISOMERASE 3-ALPHA"/>
    <property type="match status" value="1"/>
</dbReference>
<evidence type="ECO:0000256" key="10">
    <source>
        <dbReference type="ARBA" id="ARBA00031985"/>
    </source>
</evidence>
<dbReference type="EMBL" id="JAANXN010000012">
    <property type="protein sequence ID" value="MDF8371710.1"/>
    <property type="molecule type" value="Genomic_DNA"/>
</dbReference>
<dbReference type="CDD" id="cd00186">
    <property type="entry name" value="TOP1Ac"/>
    <property type="match status" value="1"/>
</dbReference>
<name>A0ABD4XKY7_WEIPA</name>
<dbReference type="Gene3D" id="3.40.50.140">
    <property type="match status" value="1"/>
</dbReference>
<feature type="domain" description="Toprim" evidence="13">
    <location>
        <begin position="2"/>
        <end position="139"/>
    </location>
</feature>
<dbReference type="GO" id="GO:0046872">
    <property type="term" value="F:metal ion binding"/>
    <property type="evidence" value="ECO:0007669"/>
    <property type="project" value="UniProtKB-KW"/>
</dbReference>
<evidence type="ECO:0000256" key="9">
    <source>
        <dbReference type="ARBA" id="ARBA00030003"/>
    </source>
</evidence>
<dbReference type="SMART" id="SM00437">
    <property type="entry name" value="TOP1Ac"/>
    <property type="match status" value="1"/>
</dbReference>
<dbReference type="PROSITE" id="PS50880">
    <property type="entry name" value="TOPRIM"/>
    <property type="match status" value="1"/>
</dbReference>
<comment type="caution">
    <text evidence="15">The sequence shown here is derived from an EMBL/GenBank/DDBJ whole genome shotgun (WGS) entry which is preliminary data.</text>
</comment>
<dbReference type="InterPro" id="IPR023405">
    <property type="entry name" value="Topo_IA_core_domain"/>
</dbReference>
<dbReference type="PROSITE" id="PS00396">
    <property type="entry name" value="TOPO_IA_1"/>
    <property type="match status" value="1"/>
</dbReference>
<dbReference type="PROSITE" id="PS52039">
    <property type="entry name" value="TOPO_IA_2"/>
    <property type="match status" value="1"/>
</dbReference>
<dbReference type="Pfam" id="PF01131">
    <property type="entry name" value="Topoisom_bac"/>
    <property type="match status" value="1"/>
</dbReference>
<dbReference type="InterPro" id="IPR013826">
    <property type="entry name" value="Topo_IA_cen_sub3"/>
</dbReference>
<evidence type="ECO:0000259" key="14">
    <source>
        <dbReference type="PROSITE" id="PS52039"/>
    </source>
</evidence>
<dbReference type="SUPFAM" id="SSF56712">
    <property type="entry name" value="Prokaryotic type I DNA topoisomerase"/>
    <property type="match status" value="1"/>
</dbReference>
<dbReference type="PANTHER" id="PTHR11390">
    <property type="entry name" value="PROKARYOTIC DNA TOPOISOMERASE"/>
    <property type="match status" value="1"/>
</dbReference>
<dbReference type="InterPro" id="IPR000380">
    <property type="entry name" value="Topo_IA"/>
</dbReference>
<dbReference type="Pfam" id="PF01751">
    <property type="entry name" value="Toprim"/>
    <property type="match status" value="1"/>
</dbReference>
<evidence type="ECO:0000256" key="11">
    <source>
        <dbReference type="ARBA" id="ARBA00032235"/>
    </source>
</evidence>
<keyword evidence="6" id="KW-0799">Topoisomerase</keyword>
<evidence type="ECO:0000256" key="2">
    <source>
        <dbReference type="ARBA" id="ARBA00009446"/>
    </source>
</evidence>
<organism evidence="15 16">
    <name type="scientific">Weissella paramesenteroides</name>
    <name type="common">Leuconostoc paramesenteroides</name>
    <dbReference type="NCBI Taxonomy" id="1249"/>
    <lineage>
        <taxon>Bacteria</taxon>
        <taxon>Bacillati</taxon>
        <taxon>Bacillota</taxon>
        <taxon>Bacilli</taxon>
        <taxon>Lactobacillales</taxon>
        <taxon>Lactobacillaceae</taxon>
        <taxon>Weissella</taxon>
    </lineage>
</organism>
<evidence type="ECO:0000256" key="6">
    <source>
        <dbReference type="ARBA" id="ARBA00023029"/>
    </source>
</evidence>
<dbReference type="PRINTS" id="PR00417">
    <property type="entry name" value="PRTPISMRASEI"/>
</dbReference>
<dbReference type="NCBIfam" id="NF005829">
    <property type="entry name" value="PRK07726.1"/>
    <property type="match status" value="1"/>
</dbReference>
<keyword evidence="4" id="KW-0479">Metal-binding</keyword>
<dbReference type="Gene3D" id="2.70.20.10">
    <property type="entry name" value="Topoisomerase I, domain 3"/>
    <property type="match status" value="1"/>
</dbReference>
<evidence type="ECO:0000313" key="16">
    <source>
        <dbReference type="Proteomes" id="UP001215461"/>
    </source>
</evidence>
<sequence>MSTVILAEKPSQARAYVDALQQNTKQSGYYEVSDPILPSDTTITFGFGHLVELAPPDDYDAKFKHWSLDNLPIFPEKYHFVVGADKQKQFKIVKKLLQAADTIIIATDSDREGSNIAWSIIKQAGAYTKNKTYQRLWINSLEKAAIREGFQHLRTGASDLPAYYEAQTRQISDWLVGMNASPLYTLLLRQAGVHGVYSIGRVQTPTLYMVYERDLAIKNFHPTPYLELQAQVQVEQQTFQAKLEPYQRFDDQKQLNTYMTTKNVQIGLQDGFIAGVDTTAKQTTSPRLFSLSSLQSAMNKQAHVSASETLKAVQALYEAKLLTYPRTDCQYITDQEFDYLLDNLTAYQALIPEEVVLDHLTANKRYINGAKVQEHHAIIMTKTIPTPAQLQKLTPLAQQIYDLVLRTTLAMFAQPYEYQETVIITQVGQALFKATGKVPTNPGWQVLLKQPLKEKKESKEPAVLPKVTQGQRVQVKLAATKKLTKAPIPFTEGTLITAMKTAGKTLEDADEQAILKEAEGIGTEATRANILEVLKKRQYLVTAKNQLHVSASGQTLCQAVSLQPLLTSPTMTAKWETALKQIGQQQRKPNNFLGQIQKFVQKLVDEVPDQLGQSTTMQQQINLQKEAEAKQQAVANLGQCPVCQQGQIVDKGKFYGCTNYKAEQSCQFTLPKKWSSKALTPTIVKTLLMKGTTTKLKGFKSKKTGKSFQAKLQLKNGQLAFDFGK</sequence>
<protein>
    <recommendedName>
        <fullName evidence="3">DNA topoisomerase</fullName>
        <ecNumber evidence="3">5.6.2.1</ecNumber>
    </recommendedName>
    <alternativeName>
        <fullName evidence="12">Omega-protein</fullName>
    </alternativeName>
    <alternativeName>
        <fullName evidence="11">Relaxing enzyme</fullName>
    </alternativeName>
    <alternativeName>
        <fullName evidence="9">Swivelase</fullName>
    </alternativeName>
    <alternativeName>
        <fullName evidence="10">Untwisting enzyme</fullName>
    </alternativeName>
</protein>
<dbReference type="RefSeq" id="WP_277362462.1">
    <property type="nucleotide sequence ID" value="NZ_JAANXN010000012.1"/>
</dbReference>
<keyword evidence="8" id="KW-0413">Isomerase</keyword>
<dbReference type="InterPro" id="IPR013497">
    <property type="entry name" value="Topo_IA_cen"/>
</dbReference>
<dbReference type="NCBIfam" id="TIGR01056">
    <property type="entry name" value="topB"/>
    <property type="match status" value="1"/>
</dbReference>
<dbReference type="AlphaFoldDB" id="A0ABD4XKY7"/>
<evidence type="ECO:0000256" key="4">
    <source>
        <dbReference type="ARBA" id="ARBA00022723"/>
    </source>
</evidence>
<dbReference type="Gene3D" id="1.10.460.10">
    <property type="entry name" value="Topoisomerase I, domain 2"/>
    <property type="match status" value="1"/>
</dbReference>
<evidence type="ECO:0000256" key="1">
    <source>
        <dbReference type="ARBA" id="ARBA00000213"/>
    </source>
</evidence>
<dbReference type="InterPro" id="IPR005738">
    <property type="entry name" value="TopoIII"/>
</dbReference>
<dbReference type="Pfam" id="PF13342">
    <property type="entry name" value="Toprim_Crpt"/>
    <property type="match status" value="1"/>
</dbReference>
<comment type="similarity">
    <text evidence="2">Belongs to the type IA topoisomerase family.</text>
</comment>
<evidence type="ECO:0000256" key="8">
    <source>
        <dbReference type="ARBA" id="ARBA00023235"/>
    </source>
</evidence>
<dbReference type="InterPro" id="IPR013825">
    <property type="entry name" value="Topo_IA_cen_sub2"/>
</dbReference>
<keyword evidence="5" id="KW-0460">Magnesium</keyword>
<evidence type="ECO:0000256" key="12">
    <source>
        <dbReference type="ARBA" id="ARBA00032877"/>
    </source>
</evidence>